<dbReference type="Proteomes" id="UP001253545">
    <property type="component" value="Unassembled WGS sequence"/>
</dbReference>
<gene>
    <name evidence="1" type="ORF">RM552_12885</name>
</gene>
<evidence type="ECO:0008006" key="3">
    <source>
        <dbReference type="Google" id="ProtNLM"/>
    </source>
</evidence>
<dbReference type="RefSeq" id="WP_311369263.1">
    <property type="nucleotide sequence ID" value="NZ_JAVRHX010000003.1"/>
</dbReference>
<sequence length="59" mass="6616">MQTLNSEEINCVSGGHEVEGSVDHDDKGFWYKVGKFFAEQANANDAITKQYGNTNRNHI</sequence>
<name>A0ABU2ZWF0_9ALTE</name>
<accession>A0ABU2ZWF0</accession>
<proteinExistence type="predicted"/>
<protein>
    <recommendedName>
        <fullName evidence="3">Bacteriocin</fullName>
    </recommendedName>
</protein>
<keyword evidence="2" id="KW-1185">Reference proteome</keyword>
<evidence type="ECO:0000313" key="1">
    <source>
        <dbReference type="EMBL" id="MDT0595747.1"/>
    </source>
</evidence>
<comment type="caution">
    <text evidence="1">The sequence shown here is derived from an EMBL/GenBank/DDBJ whole genome shotgun (WGS) entry which is preliminary data.</text>
</comment>
<organism evidence="1 2">
    <name type="scientific">Glaciecola petra</name>
    <dbReference type="NCBI Taxonomy" id="3075602"/>
    <lineage>
        <taxon>Bacteria</taxon>
        <taxon>Pseudomonadati</taxon>
        <taxon>Pseudomonadota</taxon>
        <taxon>Gammaproteobacteria</taxon>
        <taxon>Alteromonadales</taxon>
        <taxon>Alteromonadaceae</taxon>
        <taxon>Glaciecola</taxon>
    </lineage>
</organism>
<reference evidence="1 2" key="1">
    <citation type="submission" date="2023-09" db="EMBL/GenBank/DDBJ databases">
        <authorList>
            <person name="Rey-Velasco X."/>
        </authorList>
    </citation>
    <scope>NUCLEOTIDE SEQUENCE [LARGE SCALE GENOMIC DNA]</scope>
    <source>
        <strain evidence="1 2">P117</strain>
    </source>
</reference>
<evidence type="ECO:0000313" key="2">
    <source>
        <dbReference type="Proteomes" id="UP001253545"/>
    </source>
</evidence>
<dbReference type="EMBL" id="JAVRHX010000003">
    <property type="protein sequence ID" value="MDT0595747.1"/>
    <property type="molecule type" value="Genomic_DNA"/>
</dbReference>